<dbReference type="Gene3D" id="3.40.50.300">
    <property type="entry name" value="P-loop containing nucleotide triphosphate hydrolases"/>
    <property type="match status" value="1"/>
</dbReference>
<dbReference type="EMBL" id="APVH01000012">
    <property type="protein sequence ID" value="EPX84808.1"/>
    <property type="molecule type" value="Genomic_DNA"/>
</dbReference>
<protein>
    <submittedName>
        <fullName evidence="11">Oligopeptide transport ATP-binding protein OppD</fullName>
    </submittedName>
</protein>
<keyword evidence="5" id="KW-0997">Cell inner membrane</keyword>
<evidence type="ECO:0000256" key="5">
    <source>
        <dbReference type="ARBA" id="ARBA00022519"/>
    </source>
</evidence>
<dbReference type="InterPro" id="IPR003593">
    <property type="entry name" value="AAA+_ATPase"/>
</dbReference>
<evidence type="ECO:0000256" key="4">
    <source>
        <dbReference type="ARBA" id="ARBA00022475"/>
    </source>
</evidence>
<evidence type="ECO:0000259" key="10">
    <source>
        <dbReference type="PROSITE" id="PS50893"/>
    </source>
</evidence>
<dbReference type="NCBIfam" id="TIGR01727">
    <property type="entry name" value="oligo_HPY"/>
    <property type="match status" value="1"/>
</dbReference>
<accession>S9QYS8</accession>
<dbReference type="SUPFAM" id="SSF52540">
    <property type="entry name" value="P-loop containing nucleoside triphosphate hydrolases"/>
    <property type="match status" value="1"/>
</dbReference>
<dbReference type="PANTHER" id="PTHR43297">
    <property type="entry name" value="OLIGOPEPTIDE TRANSPORT ATP-BINDING PROTEIN APPD"/>
    <property type="match status" value="1"/>
</dbReference>
<evidence type="ECO:0000256" key="7">
    <source>
        <dbReference type="ARBA" id="ARBA00022840"/>
    </source>
</evidence>
<dbReference type="InterPro" id="IPR003439">
    <property type="entry name" value="ABC_transporter-like_ATP-bd"/>
</dbReference>
<evidence type="ECO:0000256" key="1">
    <source>
        <dbReference type="ARBA" id="ARBA00004417"/>
    </source>
</evidence>
<keyword evidence="7 11" id="KW-0067">ATP-binding</keyword>
<keyword evidence="8" id="KW-1278">Translocase</keyword>
<dbReference type="SMART" id="SM00382">
    <property type="entry name" value="AAA"/>
    <property type="match status" value="1"/>
</dbReference>
<dbReference type="Pfam" id="PF00005">
    <property type="entry name" value="ABC_tran"/>
    <property type="match status" value="1"/>
</dbReference>
<comment type="caution">
    <text evidence="11">The sequence shown here is derived from an EMBL/GenBank/DDBJ whole genome shotgun (WGS) entry which is preliminary data.</text>
</comment>
<dbReference type="GO" id="GO:0055085">
    <property type="term" value="P:transmembrane transport"/>
    <property type="evidence" value="ECO:0007669"/>
    <property type="project" value="UniProtKB-ARBA"/>
</dbReference>
<dbReference type="GO" id="GO:0005524">
    <property type="term" value="F:ATP binding"/>
    <property type="evidence" value="ECO:0007669"/>
    <property type="project" value="UniProtKB-KW"/>
</dbReference>
<evidence type="ECO:0000256" key="9">
    <source>
        <dbReference type="ARBA" id="ARBA00023136"/>
    </source>
</evidence>
<evidence type="ECO:0000256" key="2">
    <source>
        <dbReference type="ARBA" id="ARBA00005417"/>
    </source>
</evidence>
<gene>
    <name evidence="11" type="ORF">Salmuc_01381</name>
</gene>
<keyword evidence="9" id="KW-0472">Membrane</keyword>
<reference evidence="12" key="1">
    <citation type="journal article" date="2014" name="Stand. Genomic Sci.">
        <title>Genome sequence of the exopolysaccharide-producing Salipiger mucosus type strain (DSM 16094(T)), a moderately halophilic member of the Roseobacter clade.</title>
        <authorList>
            <person name="Riedel T."/>
            <person name="Spring S."/>
            <person name="Fiebig A."/>
            <person name="Petersen J."/>
            <person name="Kyrpides N.C."/>
            <person name="Goker M."/>
            <person name="Klenk H.P."/>
        </authorList>
    </citation>
    <scope>NUCLEOTIDE SEQUENCE [LARGE SCALE GENOMIC DNA]</scope>
    <source>
        <strain evidence="12">DSM 16094</strain>
    </source>
</reference>
<keyword evidence="3" id="KW-0813">Transport</keyword>
<dbReference type="GO" id="GO:0016887">
    <property type="term" value="F:ATP hydrolysis activity"/>
    <property type="evidence" value="ECO:0007669"/>
    <property type="project" value="InterPro"/>
</dbReference>
<dbReference type="InterPro" id="IPR017871">
    <property type="entry name" value="ABC_transporter-like_CS"/>
</dbReference>
<dbReference type="HOGENOM" id="CLU_000604_1_23_5"/>
<dbReference type="InterPro" id="IPR013563">
    <property type="entry name" value="Oligopep_ABC_C"/>
</dbReference>
<evidence type="ECO:0000256" key="6">
    <source>
        <dbReference type="ARBA" id="ARBA00022741"/>
    </source>
</evidence>
<dbReference type="GO" id="GO:0005886">
    <property type="term" value="C:plasma membrane"/>
    <property type="evidence" value="ECO:0007669"/>
    <property type="project" value="UniProtKB-SubCell"/>
</dbReference>
<keyword evidence="12" id="KW-1185">Reference proteome</keyword>
<dbReference type="Pfam" id="PF08352">
    <property type="entry name" value="oligo_HPY"/>
    <property type="match status" value="1"/>
</dbReference>
<evidence type="ECO:0000313" key="12">
    <source>
        <dbReference type="Proteomes" id="UP000015347"/>
    </source>
</evidence>
<evidence type="ECO:0000256" key="8">
    <source>
        <dbReference type="ARBA" id="ARBA00022967"/>
    </source>
</evidence>
<dbReference type="FunFam" id="3.40.50.300:FF:000016">
    <property type="entry name" value="Oligopeptide ABC transporter ATP-binding component"/>
    <property type="match status" value="1"/>
</dbReference>
<comment type="similarity">
    <text evidence="2">Belongs to the ABC transporter superfamily.</text>
</comment>
<dbReference type="CDD" id="cd03257">
    <property type="entry name" value="ABC_NikE_OppD_transporters"/>
    <property type="match status" value="1"/>
</dbReference>
<organism evidence="11 12">
    <name type="scientific">Salipiger mucosus DSM 16094</name>
    <dbReference type="NCBI Taxonomy" id="1123237"/>
    <lineage>
        <taxon>Bacteria</taxon>
        <taxon>Pseudomonadati</taxon>
        <taxon>Pseudomonadota</taxon>
        <taxon>Alphaproteobacteria</taxon>
        <taxon>Rhodobacterales</taxon>
        <taxon>Roseobacteraceae</taxon>
        <taxon>Salipiger</taxon>
    </lineage>
</organism>
<evidence type="ECO:0000313" key="11">
    <source>
        <dbReference type="EMBL" id="EPX84808.1"/>
    </source>
</evidence>
<dbReference type="Proteomes" id="UP000015347">
    <property type="component" value="Unassembled WGS sequence"/>
</dbReference>
<comment type="subcellular location">
    <subcellularLocation>
        <location evidence="1">Cell inner membrane</location>
        <topology evidence="1">Peripheral membrane protein</topology>
    </subcellularLocation>
</comment>
<keyword evidence="4" id="KW-1003">Cell membrane</keyword>
<dbReference type="RefSeq" id="WP_020042118.1">
    <property type="nucleotide sequence ID" value="NZ_KE557274.1"/>
</dbReference>
<dbReference type="GO" id="GO:0015833">
    <property type="term" value="P:peptide transport"/>
    <property type="evidence" value="ECO:0007669"/>
    <property type="project" value="InterPro"/>
</dbReference>
<dbReference type="InterPro" id="IPR027417">
    <property type="entry name" value="P-loop_NTPase"/>
</dbReference>
<dbReference type="InterPro" id="IPR050388">
    <property type="entry name" value="ABC_Ni/Peptide_Import"/>
</dbReference>
<evidence type="ECO:0000256" key="3">
    <source>
        <dbReference type="ARBA" id="ARBA00022448"/>
    </source>
</evidence>
<name>S9QYS8_9RHOB</name>
<dbReference type="eggNOG" id="COG0444">
    <property type="taxonomic scope" value="Bacteria"/>
</dbReference>
<dbReference type="OrthoDB" id="7957282at2"/>
<feature type="domain" description="ABC transporter" evidence="10">
    <location>
        <begin position="5"/>
        <end position="258"/>
    </location>
</feature>
<dbReference type="STRING" id="1123237.Salmuc_01381"/>
<keyword evidence="6" id="KW-0547">Nucleotide-binding</keyword>
<dbReference type="PROSITE" id="PS00211">
    <property type="entry name" value="ABC_TRANSPORTER_1"/>
    <property type="match status" value="1"/>
</dbReference>
<dbReference type="AlphaFoldDB" id="S9QYS8"/>
<sequence>MTKVLTVEDLTISFGTGDSELTVVHKVNFTLEAGKTLALVGESGSGKSVTSLGIMRLLSPSQSRVQGKIVLHSDEDIDLLSLSESRMRRLRGDRIAMIFQEPLTSLNPVYTIGDQIIEAIRSHRRMSKRNARQRAIELIDQVGIPDAEHRLGTYPHELSGGMRQRIMIAIALALEPDILIADEPTTALDVTVQAQILELLNRLQEETGMAMLFITHDFGVVADIADRTIVMYAGEMVEEGSTETVLERPLMPYTSGLMRAVPKLETAGLKEGDLESIEGFVPHPDNRPTGCSFHPRCTHALAGTCDVPPVPIEDAGDGHLVRCKRWKTLQEAAE</sequence>
<dbReference type="PANTHER" id="PTHR43297:SF14">
    <property type="entry name" value="ATPASE AAA-TYPE CORE DOMAIN-CONTAINING PROTEIN"/>
    <property type="match status" value="1"/>
</dbReference>
<proteinExistence type="inferred from homology"/>
<dbReference type="PROSITE" id="PS50893">
    <property type="entry name" value="ABC_TRANSPORTER_2"/>
    <property type="match status" value="1"/>
</dbReference>